<comment type="caution">
    <text evidence="1">The sequence shown here is derived from an EMBL/GenBank/DDBJ whole genome shotgun (WGS) entry which is preliminary data.</text>
</comment>
<reference evidence="1" key="1">
    <citation type="submission" date="2019-04" db="EMBL/GenBank/DDBJ databases">
        <title>Microbes associate with the intestines of laboratory mice.</title>
        <authorList>
            <person name="Navarre W."/>
            <person name="Wong E."/>
            <person name="Huang K."/>
            <person name="Tropini C."/>
            <person name="Ng K."/>
            <person name="Yu B."/>
        </authorList>
    </citation>
    <scope>NUCLEOTIDE SEQUENCE</scope>
    <source>
        <strain evidence="1">NM73_A23</strain>
    </source>
</reference>
<evidence type="ECO:0000313" key="1">
    <source>
        <dbReference type="EMBL" id="TGX81761.1"/>
    </source>
</evidence>
<evidence type="ECO:0000313" key="2">
    <source>
        <dbReference type="Proteomes" id="UP000308886"/>
    </source>
</evidence>
<accession>A0AC61QPB6</accession>
<protein>
    <submittedName>
        <fullName evidence="1">Uncharacterized protein</fullName>
    </submittedName>
</protein>
<dbReference type="Proteomes" id="UP000308886">
    <property type="component" value="Unassembled WGS sequence"/>
</dbReference>
<keyword evidence="2" id="KW-1185">Reference proteome</keyword>
<gene>
    <name evidence="1" type="ORF">E5358_09540</name>
</gene>
<name>A0AC61QPB6_9BACT</name>
<organism evidence="1 2">
    <name type="scientific">Palleniella muris</name>
    <dbReference type="NCBI Taxonomy" id="3038145"/>
    <lineage>
        <taxon>Bacteria</taxon>
        <taxon>Pseudomonadati</taxon>
        <taxon>Bacteroidota</taxon>
        <taxon>Bacteroidia</taxon>
        <taxon>Bacteroidales</taxon>
        <taxon>Prevotellaceae</taxon>
        <taxon>Palleniella</taxon>
    </lineage>
</organism>
<dbReference type="EMBL" id="SRZC01000014">
    <property type="protein sequence ID" value="TGX81761.1"/>
    <property type="molecule type" value="Genomic_DNA"/>
</dbReference>
<proteinExistence type="predicted"/>
<sequence length="96" mass="11226">MDTIIHYIVQMMEEAQLYYIESIKEGSKLKYEGMTENEALGSVLSHEAVHCTDINEIDADLKYESKHGRHPRPNREDKTKEIEDKIKEELKRLCGM</sequence>